<proteinExistence type="predicted"/>
<evidence type="ECO:0000313" key="1">
    <source>
        <dbReference type="EMBL" id="QBK92721.1"/>
    </source>
</evidence>
<sequence length="41" mass="5200">MEKEDERLEYIILQEEHPMYKIDMIENITMSKKRWKKKMNV</sequence>
<gene>
    <name evidence="1" type="ORF">LCPAC401_03590</name>
</gene>
<protein>
    <submittedName>
        <fullName evidence="1">Uncharacterized protein</fullName>
    </submittedName>
</protein>
<dbReference type="EMBL" id="MK500581">
    <property type="protein sequence ID" value="QBK92721.1"/>
    <property type="molecule type" value="Genomic_DNA"/>
</dbReference>
<name>A0A481ZDH2_9VIRU</name>
<reference evidence="1" key="1">
    <citation type="journal article" date="2019" name="MBio">
        <title>Virus Genomes from Deep Sea Sediments Expand the Ocean Megavirome and Support Independent Origins of Viral Gigantism.</title>
        <authorList>
            <person name="Backstrom D."/>
            <person name="Yutin N."/>
            <person name="Jorgensen S.L."/>
            <person name="Dharamshi J."/>
            <person name="Homa F."/>
            <person name="Zaremba-Niedwiedzka K."/>
            <person name="Spang A."/>
            <person name="Wolf Y.I."/>
            <person name="Koonin E.V."/>
            <person name="Ettema T.J."/>
        </authorList>
    </citation>
    <scope>NUCLEOTIDE SEQUENCE</scope>
</reference>
<organism evidence="1">
    <name type="scientific">Pithovirus LCPAC401</name>
    <dbReference type="NCBI Taxonomy" id="2506595"/>
    <lineage>
        <taxon>Viruses</taxon>
        <taxon>Pithoviruses</taxon>
    </lineage>
</organism>
<accession>A0A481ZDH2</accession>